<dbReference type="RefSeq" id="WP_344935264.1">
    <property type="nucleotide sequence ID" value="NZ_BAABDM010000003.1"/>
</dbReference>
<evidence type="ECO:0000259" key="5">
    <source>
        <dbReference type="PROSITE" id="PS50110"/>
    </source>
</evidence>
<evidence type="ECO:0000256" key="2">
    <source>
        <dbReference type="ARBA" id="ARBA00023125"/>
    </source>
</evidence>
<keyword evidence="1 3" id="KW-0597">Phosphoprotein</keyword>
<dbReference type="CDD" id="cd17535">
    <property type="entry name" value="REC_NarL-like"/>
    <property type="match status" value="1"/>
</dbReference>
<evidence type="ECO:0000259" key="4">
    <source>
        <dbReference type="PROSITE" id="PS50043"/>
    </source>
</evidence>
<dbReference type="InterPro" id="IPR001789">
    <property type="entry name" value="Sig_transdc_resp-reg_receiver"/>
</dbReference>
<name>A0ABP7WS32_9GAMM</name>
<dbReference type="PROSITE" id="PS50043">
    <property type="entry name" value="HTH_LUXR_2"/>
    <property type="match status" value="1"/>
</dbReference>
<dbReference type="InterPro" id="IPR051015">
    <property type="entry name" value="EvgA-like"/>
</dbReference>
<dbReference type="SMART" id="SM00448">
    <property type="entry name" value="REC"/>
    <property type="match status" value="1"/>
</dbReference>
<keyword evidence="7" id="KW-1185">Reference proteome</keyword>
<dbReference type="PROSITE" id="PS50110">
    <property type="entry name" value="RESPONSE_REGULATORY"/>
    <property type="match status" value="1"/>
</dbReference>
<dbReference type="InterPro" id="IPR058245">
    <property type="entry name" value="NreC/VraR/RcsB-like_REC"/>
</dbReference>
<accession>A0ABP7WS32</accession>
<dbReference type="Proteomes" id="UP001500392">
    <property type="component" value="Unassembled WGS sequence"/>
</dbReference>
<comment type="caution">
    <text evidence="6">The sequence shown here is derived from an EMBL/GenBank/DDBJ whole genome shotgun (WGS) entry which is preliminary data.</text>
</comment>
<dbReference type="InterPro" id="IPR000792">
    <property type="entry name" value="Tscrpt_reg_LuxR_C"/>
</dbReference>
<dbReference type="Gene3D" id="3.40.50.2300">
    <property type="match status" value="1"/>
</dbReference>
<dbReference type="CDD" id="cd06170">
    <property type="entry name" value="LuxR_C_like"/>
    <property type="match status" value="1"/>
</dbReference>
<dbReference type="SUPFAM" id="SSF46894">
    <property type="entry name" value="C-terminal effector domain of the bipartite response regulators"/>
    <property type="match status" value="1"/>
</dbReference>
<dbReference type="Pfam" id="PF00196">
    <property type="entry name" value="GerE"/>
    <property type="match status" value="1"/>
</dbReference>
<evidence type="ECO:0000313" key="7">
    <source>
        <dbReference type="Proteomes" id="UP001500392"/>
    </source>
</evidence>
<dbReference type="InterPro" id="IPR011006">
    <property type="entry name" value="CheY-like_superfamily"/>
</dbReference>
<dbReference type="EMBL" id="BAABDM010000003">
    <property type="protein sequence ID" value="GAA4095505.1"/>
    <property type="molecule type" value="Genomic_DNA"/>
</dbReference>
<organism evidence="6 7">
    <name type="scientific">Zhongshania borealis</name>
    <dbReference type="NCBI Taxonomy" id="889488"/>
    <lineage>
        <taxon>Bacteria</taxon>
        <taxon>Pseudomonadati</taxon>
        <taxon>Pseudomonadota</taxon>
        <taxon>Gammaproteobacteria</taxon>
        <taxon>Cellvibrionales</taxon>
        <taxon>Spongiibacteraceae</taxon>
        <taxon>Zhongshania</taxon>
    </lineage>
</organism>
<sequence length="223" mass="24934">MIHIIIADDHPLFREAIRNATQQRFTDALIAETASLDESLAYIEVHPDVDLVLLDLNMPGMDGLNGIVTLRSTYPDVPVVVLSAEEDKNIVLQSMTYGAVGFITKSMPREKIIAAIEQILDGQAFLPPDIIRRSGSDNNNRRRESPGIPSEIISSLTRRQLLVFERMAKGESNKQIGFELNIAETTVKAHVSAILRKLKVHNRMKAVLCASAIDFEHYLHRSH</sequence>
<reference evidence="7" key="1">
    <citation type="journal article" date="2019" name="Int. J. Syst. Evol. Microbiol.">
        <title>The Global Catalogue of Microorganisms (GCM) 10K type strain sequencing project: providing services to taxonomists for standard genome sequencing and annotation.</title>
        <authorList>
            <consortium name="The Broad Institute Genomics Platform"/>
            <consortium name="The Broad Institute Genome Sequencing Center for Infectious Disease"/>
            <person name="Wu L."/>
            <person name="Ma J."/>
        </authorList>
    </citation>
    <scope>NUCLEOTIDE SEQUENCE [LARGE SCALE GENOMIC DNA]</scope>
    <source>
        <strain evidence="7">JCM 17304</strain>
    </source>
</reference>
<gene>
    <name evidence="6" type="primary">agmR</name>
    <name evidence="6" type="ORF">GCM10022414_19620</name>
</gene>
<evidence type="ECO:0000256" key="1">
    <source>
        <dbReference type="ARBA" id="ARBA00022553"/>
    </source>
</evidence>
<evidence type="ECO:0000313" key="6">
    <source>
        <dbReference type="EMBL" id="GAA4095505.1"/>
    </source>
</evidence>
<proteinExistence type="predicted"/>
<dbReference type="PROSITE" id="PS00622">
    <property type="entry name" value="HTH_LUXR_1"/>
    <property type="match status" value="1"/>
</dbReference>
<dbReference type="SUPFAM" id="SSF52172">
    <property type="entry name" value="CheY-like"/>
    <property type="match status" value="1"/>
</dbReference>
<dbReference type="PRINTS" id="PR00038">
    <property type="entry name" value="HTHLUXR"/>
</dbReference>
<dbReference type="PANTHER" id="PTHR45566:SF1">
    <property type="entry name" value="HTH-TYPE TRANSCRIPTIONAL REGULATOR YHJB-RELATED"/>
    <property type="match status" value="1"/>
</dbReference>
<keyword evidence="2" id="KW-0238">DNA-binding</keyword>
<protein>
    <submittedName>
        <fullName evidence="6">Response regulator AgmR</fullName>
    </submittedName>
</protein>
<feature type="domain" description="HTH luxR-type" evidence="4">
    <location>
        <begin position="149"/>
        <end position="214"/>
    </location>
</feature>
<dbReference type="SMART" id="SM00421">
    <property type="entry name" value="HTH_LUXR"/>
    <property type="match status" value="1"/>
</dbReference>
<feature type="domain" description="Response regulatory" evidence="5">
    <location>
        <begin position="3"/>
        <end position="120"/>
    </location>
</feature>
<dbReference type="Pfam" id="PF00072">
    <property type="entry name" value="Response_reg"/>
    <property type="match status" value="1"/>
</dbReference>
<feature type="modified residue" description="4-aspartylphosphate" evidence="3">
    <location>
        <position position="55"/>
    </location>
</feature>
<evidence type="ECO:0000256" key="3">
    <source>
        <dbReference type="PROSITE-ProRule" id="PRU00169"/>
    </source>
</evidence>
<dbReference type="InterPro" id="IPR016032">
    <property type="entry name" value="Sig_transdc_resp-reg_C-effctor"/>
</dbReference>
<dbReference type="PANTHER" id="PTHR45566">
    <property type="entry name" value="HTH-TYPE TRANSCRIPTIONAL REGULATOR YHJB-RELATED"/>
    <property type="match status" value="1"/>
</dbReference>